<feature type="domain" description="PNPLA" evidence="4">
    <location>
        <begin position="18"/>
        <end position="283"/>
    </location>
</feature>
<keyword evidence="2" id="KW-0378">Hydrolase</keyword>
<dbReference type="Proteomes" id="UP001055171">
    <property type="component" value="Chromosome"/>
</dbReference>
<protein>
    <submittedName>
        <fullName evidence="5">DUF3376 domain-containing protein</fullName>
    </submittedName>
</protein>
<proteinExistence type="predicted"/>
<evidence type="ECO:0000256" key="2">
    <source>
        <dbReference type="PROSITE-ProRule" id="PRU01161"/>
    </source>
</evidence>
<comment type="caution">
    <text evidence="2">Lacks conserved residue(s) required for the propagation of feature annotation.</text>
</comment>
<dbReference type="RefSeq" id="WP_239721017.1">
    <property type="nucleotide sequence ID" value="NZ_CP092423.2"/>
</dbReference>
<feature type="active site" description="Proton acceptor" evidence="2">
    <location>
        <position position="270"/>
    </location>
</feature>
<dbReference type="EMBL" id="CP092423">
    <property type="protein sequence ID" value="ULP41578.1"/>
    <property type="molecule type" value="Genomic_DNA"/>
</dbReference>
<keyword evidence="6" id="KW-1185">Reference proteome</keyword>
<evidence type="ECO:0000313" key="5">
    <source>
        <dbReference type="EMBL" id="ULP41578.1"/>
    </source>
</evidence>
<organism evidence="5 6">
    <name type="scientific">Mycobacterium lentiflavum</name>
    <dbReference type="NCBI Taxonomy" id="141349"/>
    <lineage>
        <taxon>Bacteria</taxon>
        <taxon>Bacillati</taxon>
        <taxon>Actinomycetota</taxon>
        <taxon>Actinomycetes</taxon>
        <taxon>Mycobacteriales</taxon>
        <taxon>Mycobacteriaceae</taxon>
        <taxon>Mycobacterium</taxon>
        <taxon>Mycobacterium simiae complex</taxon>
    </lineage>
</organism>
<feature type="compositionally biased region" description="Basic and acidic residues" evidence="3">
    <location>
        <begin position="804"/>
        <end position="822"/>
    </location>
</feature>
<feature type="active site" description="Nucleophile" evidence="2">
    <location>
        <position position="79"/>
    </location>
</feature>
<accession>A0ABY3UW03</accession>
<evidence type="ECO:0000259" key="4">
    <source>
        <dbReference type="PROSITE" id="PS51635"/>
    </source>
</evidence>
<dbReference type="InterPro" id="IPR024282">
    <property type="entry name" value="DUF3376"/>
</dbReference>
<name>A0ABY3UW03_MYCLN</name>
<dbReference type="InterPro" id="IPR016035">
    <property type="entry name" value="Acyl_Trfase/lysoPLipase"/>
</dbReference>
<feature type="short sequence motif" description="DGA/G" evidence="2">
    <location>
        <begin position="270"/>
        <end position="272"/>
    </location>
</feature>
<keyword evidence="1 2" id="KW-0443">Lipid metabolism</keyword>
<dbReference type="InterPro" id="IPR002641">
    <property type="entry name" value="PNPLA_dom"/>
</dbReference>
<feature type="region of interest" description="Disordered" evidence="3">
    <location>
        <begin position="797"/>
        <end position="839"/>
    </location>
</feature>
<dbReference type="Gene3D" id="3.40.1090.10">
    <property type="entry name" value="Cytosolic phospholipase A2 catalytic domain"/>
    <property type="match status" value="2"/>
</dbReference>
<evidence type="ECO:0000256" key="1">
    <source>
        <dbReference type="ARBA" id="ARBA00023098"/>
    </source>
</evidence>
<dbReference type="Pfam" id="PF11856">
    <property type="entry name" value="DUF3376"/>
    <property type="match status" value="1"/>
</dbReference>
<dbReference type="Pfam" id="PF01734">
    <property type="entry name" value="Patatin"/>
    <property type="match status" value="1"/>
</dbReference>
<dbReference type="PROSITE" id="PS51635">
    <property type="entry name" value="PNPLA"/>
    <property type="match status" value="1"/>
</dbReference>
<feature type="short sequence motif" description="GXSXG" evidence="2">
    <location>
        <begin position="77"/>
        <end position="81"/>
    </location>
</feature>
<gene>
    <name evidence="5" type="ORF">MJO58_22425</name>
</gene>
<keyword evidence="2" id="KW-0442">Lipid degradation</keyword>
<evidence type="ECO:0000313" key="6">
    <source>
        <dbReference type="Proteomes" id="UP001055171"/>
    </source>
</evidence>
<sequence>MTAQQPAARSHKQIRYAVVLNGGVSLAVWMGGVIHELNRIRLASMQAPDSELAGDVDPWRAILEAAKRTAVVDLVAGTSAGGLNGTVLAAAVAKGADMPLMRTVWTQTAALSVSRLVRQHPQGAHSVLDGDYLKSQVKELLAQMQDNSDRAQDCTLLITATALDSTVVQTPLESGAAMSQRDGRRVCKFDRKLPPDGRSPASGSTIRGAVSGHNHFDFTANNQNLDALTLAARASASFPVAFAPVYETAELKSRRVVPKDTRVGPSWLVDGGVLDNAPIEPLLDVLRERPIGEPHDRVMLYITPGVGQPAGAASSATGTPTIKQTLASVLSAIREPDARLDLDALHLIFEEMSLTRTQAHEMISSFLASPNTQDLSNLKQAVELMFERYRRARAEAFERYLYAVSGETQTSKLQPPPEPSLDPNVVPGMPNEAFPPLSEGSWHWGAAGADRCLRWYGQALSRLHAGADESLAAGIEQAMPIVAAALDEVVALGKVIRAAVAGQKASVMSSSVQLRNLRGVYSTGSPALEKIYGSDCGSLSVRLGTIMQGAVDAIHDAVVNVSASDLLDLVVSVEVLSGWRDWGGADYDVPELRFHNVTPAAAPASRIPLENLPSQSDWPIKKLYGQRLGHFGAFASERGRHHDWLWGRLDVASELSRQLLATAGVDTAEAQRLIGDLIDGILADEDTDPDAVAKGAIEAYEVENAQLVNDFRREPKSLAKLEDTLWALSHQWGKPGFWLRVVLQPDWTISQADHILPTSDRRSPKLKRTARFVRWATGIGLRVFGRKLPSELRYHARRRRAQTSRHDAPPRDRSGTKSRGPDETEAEVGSPDETRDVGT</sequence>
<evidence type="ECO:0000256" key="3">
    <source>
        <dbReference type="SAM" id="MobiDB-lite"/>
    </source>
</evidence>
<dbReference type="SUPFAM" id="SSF52151">
    <property type="entry name" value="FabD/lysophospholipase-like"/>
    <property type="match status" value="1"/>
</dbReference>
<reference evidence="5" key="1">
    <citation type="submission" date="2022-08" db="EMBL/GenBank/DDBJ databases">
        <title>Complete genome sequence of 14 non-tuberculosis mycobacteria type-strains.</title>
        <authorList>
            <person name="Igarashi Y."/>
            <person name="Osugi A."/>
            <person name="Mitarai S."/>
        </authorList>
    </citation>
    <scope>NUCLEOTIDE SEQUENCE</scope>
    <source>
        <strain evidence="5">ATCC 51985</strain>
    </source>
</reference>